<keyword evidence="4" id="KW-1185">Reference proteome</keyword>
<feature type="domain" description="Retrovirus-related Pol polyprotein from transposon TNT 1-94-like beta-barrel" evidence="2">
    <location>
        <begin position="396"/>
        <end position="477"/>
    </location>
</feature>
<dbReference type="Proteomes" id="UP000613740">
    <property type="component" value="Unassembled WGS sequence"/>
</dbReference>
<dbReference type="Pfam" id="PF22936">
    <property type="entry name" value="Pol_BBD"/>
    <property type="match status" value="1"/>
</dbReference>
<evidence type="ECO:0000259" key="2">
    <source>
        <dbReference type="Pfam" id="PF22936"/>
    </source>
</evidence>
<comment type="caution">
    <text evidence="3">The sequence shown here is derived from an EMBL/GenBank/DDBJ whole genome shotgun (WGS) entry which is preliminary data.</text>
</comment>
<feature type="region of interest" description="Disordered" evidence="1">
    <location>
        <begin position="339"/>
        <end position="384"/>
    </location>
</feature>
<feature type="compositionally biased region" description="Basic residues" evidence="1">
    <location>
        <begin position="361"/>
        <end position="371"/>
    </location>
</feature>
<name>A0A836B0K7_9CHLO</name>
<evidence type="ECO:0000313" key="4">
    <source>
        <dbReference type="Proteomes" id="UP000613740"/>
    </source>
</evidence>
<feature type="compositionally biased region" description="Low complexity" evidence="1">
    <location>
        <begin position="637"/>
        <end position="659"/>
    </location>
</feature>
<protein>
    <recommendedName>
        <fullName evidence="2">Retrovirus-related Pol polyprotein from transposon TNT 1-94-like beta-barrel domain-containing protein</fullName>
    </recommendedName>
</protein>
<proteinExistence type="predicted"/>
<dbReference type="AlphaFoldDB" id="A0A836B0K7"/>
<feature type="compositionally biased region" description="Basic residues" evidence="1">
    <location>
        <begin position="1"/>
        <end position="16"/>
    </location>
</feature>
<feature type="region of interest" description="Disordered" evidence="1">
    <location>
        <begin position="201"/>
        <end position="260"/>
    </location>
</feature>
<feature type="compositionally biased region" description="Low complexity" evidence="1">
    <location>
        <begin position="213"/>
        <end position="240"/>
    </location>
</feature>
<feature type="compositionally biased region" description="Gly residues" evidence="1">
    <location>
        <begin position="140"/>
        <end position="154"/>
    </location>
</feature>
<accession>A0A836B0K7</accession>
<feature type="compositionally biased region" description="Low complexity" evidence="1">
    <location>
        <begin position="540"/>
        <end position="566"/>
    </location>
</feature>
<feature type="compositionally biased region" description="Low complexity" evidence="1">
    <location>
        <begin position="344"/>
        <end position="356"/>
    </location>
</feature>
<evidence type="ECO:0000313" key="3">
    <source>
        <dbReference type="EMBL" id="KAG2443977.1"/>
    </source>
</evidence>
<reference evidence="3" key="1">
    <citation type="journal article" date="2020" name="bioRxiv">
        <title>Comparative genomics of Chlamydomonas.</title>
        <authorList>
            <person name="Craig R.J."/>
            <person name="Hasan A.R."/>
            <person name="Ness R.W."/>
            <person name="Keightley P.D."/>
        </authorList>
    </citation>
    <scope>NUCLEOTIDE SEQUENCE</scope>
    <source>
        <strain evidence="3">CCAP 11/173</strain>
    </source>
</reference>
<feature type="compositionally biased region" description="Acidic residues" evidence="1">
    <location>
        <begin position="700"/>
        <end position="710"/>
    </location>
</feature>
<sequence length="737" mass="78433">MAGRKQQRTSTRRKAPKAGGDNTSQSQRVHIHINNAAAPRRPANTRTMQRELLLGPMGLRGLPYMAAPSTTIINQMPSDAYNARFATDALLQGLQSEVRALKSENMGLHDHIDQAWGQVAAAFKPPSYPSDSDFTSTAYGAGGSSSSGGSSGGGPPAPHRAPSVKMQDADSASGVPMPKMPPMLLIGPTAAAARHDATRPYTRAAAGAPTSEPTARAPPRAKTPTAPSTSTDDSGGSDPSVNSPGVKQAVAVHSSGASTSRALAEYSRRFSELTKELDQPATSASAKDARRRLRELACAVGSEVNDKALMDLTKSKAHRSYYNKCQLCDRIGHTAKQCYSHNMSSEQSSSRQQQQQSKDKGGRRHQRRHKKDSSAERRGAQLSLSATDPAATIAKYILNSGTVHHITNDLSDLHDYKPYSEPQLKVMWGNGDTAASHGCGAVVIRNTTGSNTTVRINNVEYVPSSKFKLLSAHKFHKASGKTTTFGDLGIVRGHSQETGRVETYLIADDAGGYYTVRGNVIKPVSPSTATPSMSLPAVEPSQQQATPSTATAPATAEPSTSTSQQQNAELWHRRYGHLGYTNLARLASVLVGYGINCKGYRVLINGSITTSNDVTFDELDERPLAVRRMATAAAAASSAPFAGAPSNSAADAATAGANSHQPAATSTAARDPYPQRERRTPNRYTPLAALTAADATLAPAEDDSDEEEPLTAEQALADPRWHDPMREEYQSLLSNNT</sequence>
<gene>
    <name evidence="3" type="ORF">HYH02_009177</name>
</gene>
<feature type="region of interest" description="Disordered" evidence="1">
    <location>
        <begin position="1"/>
        <end position="28"/>
    </location>
</feature>
<feature type="region of interest" description="Disordered" evidence="1">
    <location>
        <begin position="127"/>
        <end position="183"/>
    </location>
</feature>
<feature type="region of interest" description="Disordered" evidence="1">
    <location>
        <begin position="527"/>
        <end position="567"/>
    </location>
</feature>
<feature type="compositionally biased region" description="Basic and acidic residues" evidence="1">
    <location>
        <begin position="719"/>
        <end position="729"/>
    </location>
</feature>
<feature type="compositionally biased region" description="Low complexity" evidence="1">
    <location>
        <begin position="685"/>
        <end position="699"/>
    </location>
</feature>
<evidence type="ECO:0000256" key="1">
    <source>
        <dbReference type="SAM" id="MobiDB-lite"/>
    </source>
</evidence>
<feature type="region of interest" description="Disordered" evidence="1">
    <location>
        <begin position="637"/>
        <end position="737"/>
    </location>
</feature>
<organism evidence="3 4">
    <name type="scientific">Chlamydomonas schloesseri</name>
    <dbReference type="NCBI Taxonomy" id="2026947"/>
    <lineage>
        <taxon>Eukaryota</taxon>
        <taxon>Viridiplantae</taxon>
        <taxon>Chlorophyta</taxon>
        <taxon>core chlorophytes</taxon>
        <taxon>Chlorophyceae</taxon>
        <taxon>CS clade</taxon>
        <taxon>Chlamydomonadales</taxon>
        <taxon>Chlamydomonadaceae</taxon>
        <taxon>Chlamydomonas</taxon>
    </lineage>
</organism>
<dbReference type="InterPro" id="IPR054722">
    <property type="entry name" value="PolX-like_BBD"/>
</dbReference>
<dbReference type="OrthoDB" id="439192at2759"/>
<dbReference type="EMBL" id="JAEHOD010000030">
    <property type="protein sequence ID" value="KAG2443977.1"/>
    <property type="molecule type" value="Genomic_DNA"/>
</dbReference>